<dbReference type="AlphaFoldDB" id="C9YCM8"/>
<proteinExistence type="predicted"/>
<name>C9YCM8_CURXX</name>
<reference evidence="1" key="1">
    <citation type="journal article" date="2010" name="Nature">
        <title>The Dynamic genome of Hydra.</title>
        <authorList>
            <person name="Chapman J.A."/>
            <person name="Kirkness E.F."/>
            <person name="Simakov O."/>
            <person name="Hampson S.E."/>
            <person name="Mitros T."/>
            <person name="Weinmaier T."/>
            <person name="Rattei T."/>
            <person name="Balasubramanian P.G."/>
            <person name="Borman J."/>
            <person name="Busam D."/>
            <person name="Disbennett K."/>
            <person name="Pfannkoch C."/>
            <person name="Sumin N."/>
            <person name="Sutton G."/>
            <person name="Viswanathan L."/>
            <person name="Walenz B."/>
            <person name="Goodstein D.M."/>
            <person name="Hellsten U."/>
            <person name="Kawashima T."/>
            <person name="Prochnik S.E."/>
            <person name="Putnam N.H."/>
            <person name="Shu S."/>
            <person name="Blumberg B."/>
            <person name="Dana C.E."/>
            <person name="Gee L."/>
            <person name="Kibler D.F."/>
            <person name="Law L."/>
            <person name="Lindgens D."/>
            <person name="Martinez D.E."/>
            <person name="Peng J."/>
            <person name="Wigge P.A."/>
            <person name="Bertulat B."/>
            <person name="Guder C."/>
            <person name="Nakamura Y."/>
            <person name="Ozbek S."/>
            <person name="Watanabe H."/>
            <person name="Khalturin K."/>
            <person name="Hemmrich G."/>
            <person name="Franke A."/>
            <person name="Augustin R."/>
            <person name="Fraune S."/>
            <person name="Hayakawa E."/>
            <person name="Hayakawa S."/>
            <person name="Hirose M."/>
            <person name="Hwang J."/>
            <person name="Ikeo K."/>
            <person name="Nishimiya-Fujisawa C."/>
            <person name="Ogura A."/>
            <person name="Takahashi T."/>
            <person name="Steinmetz P.R."/>
            <person name="Zhang X."/>
            <person name="Aufschnaiter R."/>
            <person name="Eder M.K."/>
            <person name="Gorny A.K."/>
            <person name="Salvenmoser W."/>
            <person name="Heimberg A.M."/>
            <person name="Wheeler B.M."/>
            <person name="Peterson K.J."/>
            <person name="Boettger A."/>
            <person name="Tischler P."/>
            <person name="Wolf A."/>
            <person name="Gojobori T."/>
            <person name="Remington K.A."/>
            <person name="Strausberg R.L."/>
            <person name="Venter J."/>
            <person name="Technau U."/>
            <person name="Hobmayer B."/>
            <person name="Bosch T.C."/>
            <person name="Holstein T.W."/>
            <person name="Fujisawa T."/>
            <person name="Bode H.R."/>
            <person name="David C.N."/>
            <person name="Rokhsar D.S."/>
            <person name="Steele R.E."/>
        </authorList>
    </citation>
    <scope>NUCLEOTIDE SEQUENCE</scope>
</reference>
<organism evidence="1">
    <name type="scientific">Curvibacter symbiont subsp. Hydra magnipapillata</name>
    <dbReference type="NCBI Taxonomy" id="667019"/>
    <lineage>
        <taxon>Bacteria</taxon>
        <taxon>Pseudomonadati</taxon>
        <taxon>Pseudomonadota</taxon>
        <taxon>Betaproteobacteria</taxon>
        <taxon>Burkholderiales</taxon>
        <taxon>Comamonadaceae</taxon>
        <taxon>Curvibacter</taxon>
    </lineage>
</organism>
<accession>C9YCM8</accession>
<sequence>MSRIASIITEARGISSMAALFVVVPISPTRVTLQYTARFLRQCDEEISSVLAYSKLFDTPRVVACLAYPTPHDQWQTLADQKRIMSRATVRQGLRQVEVALIAVPMSSETDGVSDLLGELLLTNGN</sequence>
<dbReference type="EMBL" id="FN543105">
    <property type="protein sequence ID" value="CBA30642.1"/>
    <property type="molecule type" value="Genomic_DNA"/>
</dbReference>
<evidence type="ECO:0000313" key="1">
    <source>
        <dbReference type="EMBL" id="CBA30642.1"/>
    </source>
</evidence>
<gene>
    <name evidence="1" type="ORF">Csp_C24570</name>
</gene>
<protein>
    <submittedName>
        <fullName evidence="1">Uncharacterized protein</fullName>
    </submittedName>
</protein>